<dbReference type="EMBL" id="JANPWB010000004">
    <property type="protein sequence ID" value="KAJ1193676.1"/>
    <property type="molecule type" value="Genomic_DNA"/>
</dbReference>
<dbReference type="AlphaFoldDB" id="A0AAV7UZA9"/>
<feature type="compositionally biased region" description="Acidic residues" evidence="1">
    <location>
        <begin position="85"/>
        <end position="94"/>
    </location>
</feature>
<organism evidence="2 3">
    <name type="scientific">Pleurodeles waltl</name>
    <name type="common">Iberian ribbed newt</name>
    <dbReference type="NCBI Taxonomy" id="8319"/>
    <lineage>
        <taxon>Eukaryota</taxon>
        <taxon>Metazoa</taxon>
        <taxon>Chordata</taxon>
        <taxon>Craniata</taxon>
        <taxon>Vertebrata</taxon>
        <taxon>Euteleostomi</taxon>
        <taxon>Amphibia</taxon>
        <taxon>Batrachia</taxon>
        <taxon>Caudata</taxon>
        <taxon>Salamandroidea</taxon>
        <taxon>Salamandridae</taxon>
        <taxon>Pleurodelinae</taxon>
        <taxon>Pleurodeles</taxon>
    </lineage>
</organism>
<evidence type="ECO:0000313" key="3">
    <source>
        <dbReference type="Proteomes" id="UP001066276"/>
    </source>
</evidence>
<feature type="compositionally biased region" description="Polar residues" evidence="1">
    <location>
        <begin position="43"/>
        <end position="54"/>
    </location>
</feature>
<gene>
    <name evidence="2" type="ORF">NDU88_002972</name>
</gene>
<comment type="caution">
    <text evidence="2">The sequence shown here is derived from an EMBL/GenBank/DDBJ whole genome shotgun (WGS) entry which is preliminary data.</text>
</comment>
<protein>
    <submittedName>
        <fullName evidence="2">Uncharacterized protein</fullName>
    </submittedName>
</protein>
<feature type="compositionally biased region" description="Basic and acidic residues" evidence="1">
    <location>
        <begin position="23"/>
        <end position="34"/>
    </location>
</feature>
<proteinExistence type="predicted"/>
<dbReference type="Proteomes" id="UP001066276">
    <property type="component" value="Chromosome 2_2"/>
</dbReference>
<accession>A0AAV7UZA9</accession>
<keyword evidence="3" id="KW-1185">Reference proteome</keyword>
<sequence>MTAAGTQFFNTADEIWCWIDKQPSGEKNHSPEKRHMNRKGKYNLSNSIRRTSPSPLEILNDRQKAMEAAAPLSWSEQGSPKQSLEDIDQSESEQESEHSLASNKRGPDGTPGTSDII</sequence>
<evidence type="ECO:0000313" key="2">
    <source>
        <dbReference type="EMBL" id="KAJ1193676.1"/>
    </source>
</evidence>
<evidence type="ECO:0000256" key="1">
    <source>
        <dbReference type="SAM" id="MobiDB-lite"/>
    </source>
</evidence>
<reference evidence="2" key="1">
    <citation type="journal article" date="2022" name="bioRxiv">
        <title>Sequencing and chromosome-scale assembly of the giantPleurodeles waltlgenome.</title>
        <authorList>
            <person name="Brown T."/>
            <person name="Elewa A."/>
            <person name="Iarovenko S."/>
            <person name="Subramanian E."/>
            <person name="Araus A.J."/>
            <person name="Petzold A."/>
            <person name="Susuki M."/>
            <person name="Suzuki K.-i.T."/>
            <person name="Hayashi T."/>
            <person name="Toyoda A."/>
            <person name="Oliveira C."/>
            <person name="Osipova E."/>
            <person name="Leigh N.D."/>
            <person name="Simon A."/>
            <person name="Yun M.H."/>
        </authorList>
    </citation>
    <scope>NUCLEOTIDE SEQUENCE</scope>
    <source>
        <strain evidence="2">20211129_DDA</strain>
        <tissue evidence="2">Liver</tissue>
    </source>
</reference>
<name>A0AAV7UZA9_PLEWA</name>
<feature type="region of interest" description="Disordered" evidence="1">
    <location>
        <begin position="22"/>
        <end position="117"/>
    </location>
</feature>